<comment type="similarity">
    <text evidence="6 7">Belongs to the imidazoleglycerol-phosphate dehydratase family.</text>
</comment>
<dbReference type="AlphaFoldDB" id="I4B7A1"/>
<dbReference type="HOGENOM" id="CLU_044308_3_0_12"/>
<evidence type="ECO:0000256" key="6">
    <source>
        <dbReference type="HAMAP-Rule" id="MF_00076"/>
    </source>
</evidence>
<dbReference type="RefSeq" id="WP_014803664.1">
    <property type="nucleotide sequence ID" value="NC_018020.1"/>
</dbReference>
<keyword evidence="4 6" id="KW-0368">Histidine biosynthesis</keyword>
<evidence type="ECO:0000256" key="4">
    <source>
        <dbReference type="ARBA" id="ARBA00023102"/>
    </source>
</evidence>
<evidence type="ECO:0000256" key="5">
    <source>
        <dbReference type="ARBA" id="ARBA00023239"/>
    </source>
</evidence>
<dbReference type="PATRIC" id="fig|869212.3.peg.2536"/>
<comment type="subcellular location">
    <subcellularLocation>
        <location evidence="6 7">Cytoplasm</location>
    </subcellularLocation>
</comment>
<keyword evidence="5 6" id="KW-0456">Lyase</keyword>
<dbReference type="GO" id="GO:0005737">
    <property type="term" value="C:cytoplasm"/>
    <property type="evidence" value="ECO:0007669"/>
    <property type="project" value="UniProtKB-SubCell"/>
</dbReference>
<reference evidence="8 9" key="1">
    <citation type="submission" date="2012-06" db="EMBL/GenBank/DDBJ databases">
        <title>The complete chromosome of genome of Turneriella parva DSM 21527.</title>
        <authorList>
            <consortium name="US DOE Joint Genome Institute (JGI-PGF)"/>
            <person name="Lucas S."/>
            <person name="Han J."/>
            <person name="Lapidus A."/>
            <person name="Bruce D."/>
            <person name="Goodwin L."/>
            <person name="Pitluck S."/>
            <person name="Peters L."/>
            <person name="Kyrpides N."/>
            <person name="Mavromatis K."/>
            <person name="Ivanova N."/>
            <person name="Mikhailova N."/>
            <person name="Chertkov O."/>
            <person name="Detter J.C."/>
            <person name="Tapia R."/>
            <person name="Han C."/>
            <person name="Land M."/>
            <person name="Hauser L."/>
            <person name="Markowitz V."/>
            <person name="Cheng J.-F."/>
            <person name="Hugenholtz P."/>
            <person name="Woyke T."/>
            <person name="Wu D."/>
            <person name="Gronow S."/>
            <person name="Wellnitz S."/>
            <person name="Brambilla E."/>
            <person name="Klenk H.-P."/>
            <person name="Eisen J.A."/>
        </authorList>
    </citation>
    <scope>NUCLEOTIDE SEQUENCE [LARGE SCALE GENOMIC DNA]</scope>
    <source>
        <strain evidence="9">ATCC BAA-1111 / DSM 21527 / NCTC 11395 / H</strain>
    </source>
</reference>
<dbReference type="SUPFAM" id="SSF54211">
    <property type="entry name" value="Ribosomal protein S5 domain 2-like"/>
    <property type="match status" value="2"/>
</dbReference>
<accession>I4B7A1</accession>
<dbReference type="GO" id="GO:0000105">
    <property type="term" value="P:L-histidine biosynthetic process"/>
    <property type="evidence" value="ECO:0007669"/>
    <property type="project" value="UniProtKB-UniRule"/>
</dbReference>
<organism evidence="8 9">
    <name type="scientific">Turneriella parva (strain ATCC BAA-1111 / DSM 21527 / NCTC 11395 / H)</name>
    <name type="common">Leptospira parva</name>
    <dbReference type="NCBI Taxonomy" id="869212"/>
    <lineage>
        <taxon>Bacteria</taxon>
        <taxon>Pseudomonadati</taxon>
        <taxon>Spirochaetota</taxon>
        <taxon>Spirochaetia</taxon>
        <taxon>Leptospirales</taxon>
        <taxon>Leptospiraceae</taxon>
        <taxon>Turneriella</taxon>
    </lineage>
</organism>
<dbReference type="InterPro" id="IPR020565">
    <property type="entry name" value="ImidazoleglycerP_deHydtase_CS"/>
</dbReference>
<dbReference type="KEGG" id="tpx:Turpa_2518"/>
<dbReference type="EMBL" id="CP002959">
    <property type="protein sequence ID" value="AFM13158.1"/>
    <property type="molecule type" value="Genomic_DNA"/>
</dbReference>
<dbReference type="GO" id="GO:0004424">
    <property type="term" value="F:imidazoleglycerol-phosphate dehydratase activity"/>
    <property type="evidence" value="ECO:0007669"/>
    <property type="project" value="UniProtKB-UniRule"/>
</dbReference>
<dbReference type="InterPro" id="IPR020568">
    <property type="entry name" value="Ribosomal_Su5_D2-typ_SF"/>
</dbReference>
<comment type="pathway">
    <text evidence="1 6 7">Amino-acid biosynthesis; L-histidine biosynthesis; L-histidine from 5-phospho-alpha-D-ribose 1-diphosphate: step 6/9.</text>
</comment>
<dbReference type="HAMAP" id="MF_00076">
    <property type="entry name" value="HisB"/>
    <property type="match status" value="1"/>
</dbReference>
<dbReference type="InterPro" id="IPR038494">
    <property type="entry name" value="IGPD_sf"/>
</dbReference>
<evidence type="ECO:0000256" key="2">
    <source>
        <dbReference type="ARBA" id="ARBA00016664"/>
    </source>
</evidence>
<sequence>MSRTARIERKTHETDITMALNLDGSARMTGSNPIPFFEHMLGHIVKYSMIDLELTLKGDIEIDCHHSVEDTAIVMGQALTAALGNKAGIFRYGSFTLPMDEVLTTVTIDLSGRPYFVYRGEPLKPMGKFGIYDSELTLEFLHKLSIHAAMNLHVQVHYGDNRHHIHESIFKALGFALRQAVAVDARRAGEIPSTKGSLLG</sequence>
<dbReference type="FunFam" id="3.30.230.40:FF:000001">
    <property type="entry name" value="Imidazoleglycerol-phosphate dehydratase HisB"/>
    <property type="match status" value="1"/>
</dbReference>
<dbReference type="PROSITE" id="PS00954">
    <property type="entry name" value="IGP_DEHYDRATASE_1"/>
    <property type="match status" value="1"/>
</dbReference>
<dbReference type="EC" id="4.2.1.19" evidence="6 7"/>
<keyword evidence="3 6" id="KW-0028">Amino-acid biosynthesis</keyword>
<dbReference type="PANTHER" id="PTHR23133:SF2">
    <property type="entry name" value="IMIDAZOLEGLYCEROL-PHOSPHATE DEHYDRATASE"/>
    <property type="match status" value="1"/>
</dbReference>
<keyword evidence="9" id="KW-1185">Reference proteome</keyword>
<evidence type="ECO:0000313" key="9">
    <source>
        <dbReference type="Proteomes" id="UP000006048"/>
    </source>
</evidence>
<dbReference type="FunFam" id="3.30.230.40:FF:000003">
    <property type="entry name" value="Imidazoleglycerol-phosphate dehydratase HisB"/>
    <property type="match status" value="1"/>
</dbReference>
<evidence type="ECO:0000256" key="3">
    <source>
        <dbReference type="ARBA" id="ARBA00022605"/>
    </source>
</evidence>
<dbReference type="PROSITE" id="PS00955">
    <property type="entry name" value="IGP_DEHYDRATASE_2"/>
    <property type="match status" value="1"/>
</dbReference>
<dbReference type="Pfam" id="PF00475">
    <property type="entry name" value="IGPD"/>
    <property type="match status" value="1"/>
</dbReference>
<dbReference type="UniPathway" id="UPA00031">
    <property type="reaction ID" value="UER00011"/>
</dbReference>
<dbReference type="Proteomes" id="UP000006048">
    <property type="component" value="Chromosome"/>
</dbReference>
<name>I4B7A1_TURPD</name>
<dbReference type="Gene3D" id="3.30.230.40">
    <property type="entry name" value="Imidazole glycerol phosphate dehydratase, domain 1"/>
    <property type="match status" value="2"/>
</dbReference>
<gene>
    <name evidence="6" type="primary">hisB</name>
    <name evidence="8" type="ordered locus">Turpa_2518</name>
</gene>
<comment type="catalytic activity">
    <reaction evidence="6 7">
        <text>D-erythro-1-(imidazol-4-yl)glycerol 3-phosphate = 3-(imidazol-4-yl)-2-oxopropyl phosphate + H2O</text>
        <dbReference type="Rhea" id="RHEA:11040"/>
        <dbReference type="ChEBI" id="CHEBI:15377"/>
        <dbReference type="ChEBI" id="CHEBI:57766"/>
        <dbReference type="ChEBI" id="CHEBI:58278"/>
        <dbReference type="EC" id="4.2.1.19"/>
    </reaction>
</comment>
<dbReference type="InterPro" id="IPR000807">
    <property type="entry name" value="ImidazoleglycerolP_deHydtase"/>
</dbReference>
<proteinExistence type="inferred from homology"/>
<evidence type="ECO:0000313" key="8">
    <source>
        <dbReference type="EMBL" id="AFM13158.1"/>
    </source>
</evidence>
<dbReference type="CDD" id="cd07914">
    <property type="entry name" value="IGPD"/>
    <property type="match status" value="1"/>
</dbReference>
<protein>
    <recommendedName>
        <fullName evidence="2 6">Imidazoleglycerol-phosphate dehydratase</fullName>
        <shortName evidence="6">IGPD</shortName>
        <ecNumber evidence="6 7">4.2.1.19</ecNumber>
    </recommendedName>
</protein>
<dbReference type="STRING" id="869212.Turpa_2518"/>
<dbReference type="PANTHER" id="PTHR23133">
    <property type="entry name" value="IMIDAZOLEGLYCEROL-PHOSPHATE DEHYDRATASE HIS7"/>
    <property type="match status" value="1"/>
</dbReference>
<evidence type="ECO:0000256" key="7">
    <source>
        <dbReference type="RuleBase" id="RU000599"/>
    </source>
</evidence>
<dbReference type="NCBIfam" id="NF002114">
    <property type="entry name" value="PRK00951.2-4"/>
    <property type="match status" value="1"/>
</dbReference>
<keyword evidence="6" id="KW-0963">Cytoplasm</keyword>
<evidence type="ECO:0000256" key="1">
    <source>
        <dbReference type="ARBA" id="ARBA00005047"/>
    </source>
</evidence>